<dbReference type="EMBL" id="MU842813">
    <property type="protein sequence ID" value="KAK2034632.1"/>
    <property type="molecule type" value="Genomic_DNA"/>
</dbReference>
<evidence type="ECO:0000313" key="2">
    <source>
        <dbReference type="Proteomes" id="UP001232148"/>
    </source>
</evidence>
<gene>
    <name evidence="1" type="ORF">LX32DRAFT_371504</name>
</gene>
<sequence>METSIVGIAQQYLGFGLRGWSSLARQPSLALCTAAVLVPLPCMLSVACGGPYQGCIRTSELTDVQGHFCSRGAVNPHSIQNWGNARRLRYPRTIHPKSSLSSFSASTAYTENRRHATVTRRRGD</sequence>
<proteinExistence type="predicted"/>
<organism evidence="1 2">
    <name type="scientific">Colletotrichum zoysiae</name>
    <dbReference type="NCBI Taxonomy" id="1216348"/>
    <lineage>
        <taxon>Eukaryota</taxon>
        <taxon>Fungi</taxon>
        <taxon>Dikarya</taxon>
        <taxon>Ascomycota</taxon>
        <taxon>Pezizomycotina</taxon>
        <taxon>Sordariomycetes</taxon>
        <taxon>Hypocreomycetidae</taxon>
        <taxon>Glomerellales</taxon>
        <taxon>Glomerellaceae</taxon>
        <taxon>Colletotrichum</taxon>
        <taxon>Colletotrichum graminicola species complex</taxon>
    </lineage>
</organism>
<protein>
    <submittedName>
        <fullName evidence="1">Uncharacterized protein</fullName>
    </submittedName>
</protein>
<keyword evidence="2" id="KW-1185">Reference proteome</keyword>
<reference evidence="1" key="1">
    <citation type="submission" date="2021-06" db="EMBL/GenBank/DDBJ databases">
        <title>Comparative genomics, transcriptomics and evolutionary studies reveal genomic signatures of adaptation to plant cell wall in hemibiotrophic fungi.</title>
        <authorList>
            <consortium name="DOE Joint Genome Institute"/>
            <person name="Baroncelli R."/>
            <person name="Diaz J.F."/>
            <person name="Benocci T."/>
            <person name="Peng M."/>
            <person name="Battaglia E."/>
            <person name="Haridas S."/>
            <person name="Andreopoulos W."/>
            <person name="Labutti K."/>
            <person name="Pangilinan J."/>
            <person name="Floch G.L."/>
            <person name="Makela M.R."/>
            <person name="Henrissat B."/>
            <person name="Grigoriev I.V."/>
            <person name="Crouch J.A."/>
            <person name="De Vries R.P."/>
            <person name="Sukno S.A."/>
            <person name="Thon M.R."/>
        </authorList>
    </citation>
    <scope>NUCLEOTIDE SEQUENCE</scope>
    <source>
        <strain evidence="1">MAFF235873</strain>
    </source>
</reference>
<comment type="caution">
    <text evidence="1">The sequence shown here is derived from an EMBL/GenBank/DDBJ whole genome shotgun (WGS) entry which is preliminary data.</text>
</comment>
<name>A0AAD9M7A0_9PEZI</name>
<dbReference type="Proteomes" id="UP001232148">
    <property type="component" value="Unassembled WGS sequence"/>
</dbReference>
<dbReference type="AlphaFoldDB" id="A0AAD9M7A0"/>
<accession>A0AAD9M7A0</accession>
<evidence type="ECO:0000313" key="1">
    <source>
        <dbReference type="EMBL" id="KAK2034632.1"/>
    </source>
</evidence>